<evidence type="ECO:0000313" key="3">
    <source>
        <dbReference type="Proteomes" id="UP000198707"/>
    </source>
</evidence>
<name>A0A1H6X618_9ACTN</name>
<feature type="region of interest" description="Disordered" evidence="1">
    <location>
        <begin position="1"/>
        <end position="39"/>
    </location>
</feature>
<dbReference type="AlphaFoldDB" id="A0A1H6X618"/>
<protein>
    <submittedName>
        <fullName evidence="2">Uncharacterized protein</fullName>
    </submittedName>
</protein>
<accession>A0A1H6X618</accession>
<evidence type="ECO:0000313" key="2">
    <source>
        <dbReference type="EMBL" id="SEJ24603.1"/>
    </source>
</evidence>
<feature type="compositionally biased region" description="Basic and acidic residues" evidence="1">
    <location>
        <begin position="1"/>
        <end position="13"/>
    </location>
</feature>
<keyword evidence="3" id="KW-1185">Reference proteome</keyword>
<organism evidence="2 3">
    <name type="scientific">Micromonospora phaseoli</name>
    <dbReference type="NCBI Taxonomy" id="1144548"/>
    <lineage>
        <taxon>Bacteria</taxon>
        <taxon>Bacillati</taxon>
        <taxon>Actinomycetota</taxon>
        <taxon>Actinomycetes</taxon>
        <taxon>Micromonosporales</taxon>
        <taxon>Micromonosporaceae</taxon>
        <taxon>Micromonospora</taxon>
    </lineage>
</organism>
<reference evidence="3" key="1">
    <citation type="submission" date="2016-10" db="EMBL/GenBank/DDBJ databases">
        <authorList>
            <person name="Varghese N."/>
            <person name="Submissions S."/>
        </authorList>
    </citation>
    <scope>NUCLEOTIDE SEQUENCE [LARGE SCALE GENOMIC DNA]</scope>
    <source>
        <strain evidence="3">CGMCC 4.7038</strain>
    </source>
</reference>
<proteinExistence type="predicted"/>
<sequence>MHNNMHDVMRLRDAAQPAKLPQRAAAHPVREAARPQGRR</sequence>
<gene>
    <name evidence="2" type="ORF">SAMN05443287_103485</name>
</gene>
<evidence type="ECO:0000256" key="1">
    <source>
        <dbReference type="SAM" id="MobiDB-lite"/>
    </source>
</evidence>
<dbReference type="EMBL" id="FNYV01000003">
    <property type="protein sequence ID" value="SEJ24603.1"/>
    <property type="molecule type" value="Genomic_DNA"/>
</dbReference>
<dbReference type="Proteomes" id="UP000198707">
    <property type="component" value="Unassembled WGS sequence"/>
</dbReference>